<dbReference type="Pfam" id="PF13419">
    <property type="entry name" value="HAD_2"/>
    <property type="match status" value="1"/>
</dbReference>
<dbReference type="InterPro" id="IPR036412">
    <property type="entry name" value="HAD-like_sf"/>
</dbReference>
<sequence>MEQKDKSTQDLDSKISSDTVLFFDMDGTLVDTNLANFLSYKKAILSVTKSNHELTYNSDKRFNRSSLKNAVPNLTENEYERIIQEKEEYYNDFLNETKLNVKTAEILFKYSKTNKTVLVTNCRKDRAMTTLKHFRLDDKFSNIFYREFGDNGEKVNKFRNAILKLGVPPNLIIAFENEESEISDAHKAGITIINPTNL</sequence>
<proteinExistence type="inferred from homology"/>
<comment type="caution">
    <text evidence="5">The sequence shown here is derived from an EMBL/GenBank/DDBJ whole genome shotgun (WGS) entry which is preliminary data.</text>
</comment>
<organism evidence="5 6">
    <name type="scientific">Flavobacterium stagni</name>
    <dbReference type="NCBI Taxonomy" id="2506421"/>
    <lineage>
        <taxon>Bacteria</taxon>
        <taxon>Pseudomonadati</taxon>
        <taxon>Bacteroidota</taxon>
        <taxon>Flavobacteriia</taxon>
        <taxon>Flavobacteriales</taxon>
        <taxon>Flavobacteriaceae</taxon>
        <taxon>Flavobacterium</taxon>
    </lineage>
</organism>
<dbReference type="GO" id="GO:0006281">
    <property type="term" value="P:DNA repair"/>
    <property type="evidence" value="ECO:0007669"/>
    <property type="project" value="TreeGrafter"/>
</dbReference>
<dbReference type="EC" id="3.1.3.18" evidence="4"/>
<dbReference type="PANTHER" id="PTHR43434:SF1">
    <property type="entry name" value="PHOSPHOGLYCOLATE PHOSPHATASE"/>
    <property type="match status" value="1"/>
</dbReference>
<dbReference type="SFLD" id="SFLDG01129">
    <property type="entry name" value="C1.5:_HAD__Beta-PGM__Phosphata"/>
    <property type="match status" value="1"/>
</dbReference>
<dbReference type="InterPro" id="IPR050155">
    <property type="entry name" value="HAD-like_hydrolase_sf"/>
</dbReference>
<dbReference type="Proteomes" id="UP000289857">
    <property type="component" value="Unassembled WGS sequence"/>
</dbReference>
<evidence type="ECO:0000256" key="2">
    <source>
        <dbReference type="ARBA" id="ARBA00004818"/>
    </source>
</evidence>
<dbReference type="Gene3D" id="3.40.50.1000">
    <property type="entry name" value="HAD superfamily/HAD-like"/>
    <property type="match status" value="1"/>
</dbReference>
<keyword evidence="6" id="KW-1185">Reference proteome</keyword>
<evidence type="ECO:0000256" key="4">
    <source>
        <dbReference type="ARBA" id="ARBA00013078"/>
    </source>
</evidence>
<comment type="similarity">
    <text evidence="3">Belongs to the HAD-like hydrolase superfamily. CbbY/CbbZ/Gph/YieH family.</text>
</comment>
<gene>
    <name evidence="5" type="ORF">EQG61_07350</name>
</gene>
<dbReference type="InterPro" id="IPR041492">
    <property type="entry name" value="HAD_2"/>
</dbReference>
<dbReference type="InterPro" id="IPR023214">
    <property type="entry name" value="HAD_sf"/>
</dbReference>
<dbReference type="PANTHER" id="PTHR43434">
    <property type="entry name" value="PHOSPHOGLYCOLATE PHOSPHATASE"/>
    <property type="match status" value="1"/>
</dbReference>
<evidence type="ECO:0000313" key="6">
    <source>
        <dbReference type="Proteomes" id="UP000289857"/>
    </source>
</evidence>
<dbReference type="RefSeq" id="WP_129461273.1">
    <property type="nucleotide sequence ID" value="NZ_SBKN01000003.1"/>
</dbReference>
<dbReference type="GO" id="GO:0008967">
    <property type="term" value="F:phosphoglycolate phosphatase activity"/>
    <property type="evidence" value="ECO:0007669"/>
    <property type="project" value="UniProtKB-EC"/>
</dbReference>
<dbReference type="GO" id="GO:0005829">
    <property type="term" value="C:cytosol"/>
    <property type="evidence" value="ECO:0007669"/>
    <property type="project" value="TreeGrafter"/>
</dbReference>
<evidence type="ECO:0000313" key="5">
    <source>
        <dbReference type="EMBL" id="RXR23043.1"/>
    </source>
</evidence>
<dbReference type="SFLD" id="SFLDS00003">
    <property type="entry name" value="Haloacid_Dehalogenase"/>
    <property type="match status" value="1"/>
</dbReference>
<evidence type="ECO:0000256" key="3">
    <source>
        <dbReference type="ARBA" id="ARBA00006171"/>
    </source>
</evidence>
<dbReference type="AlphaFoldDB" id="A0A4Q1K9C1"/>
<evidence type="ECO:0000256" key="1">
    <source>
        <dbReference type="ARBA" id="ARBA00000830"/>
    </source>
</evidence>
<reference evidence="6" key="1">
    <citation type="submission" date="2019-01" db="EMBL/GenBank/DDBJ databases">
        <title>Cytophagaceae bacterium strain CAR-16.</title>
        <authorList>
            <person name="Chen W.-M."/>
        </authorList>
    </citation>
    <scope>NUCLEOTIDE SEQUENCE [LARGE SCALE GENOMIC DNA]</scope>
    <source>
        <strain evidence="6">WWJ-16</strain>
    </source>
</reference>
<dbReference type="Gene3D" id="1.10.150.240">
    <property type="entry name" value="Putative phosphatase, domain 2"/>
    <property type="match status" value="1"/>
</dbReference>
<accession>A0A4Q1K9C1</accession>
<dbReference type="SUPFAM" id="SSF56784">
    <property type="entry name" value="HAD-like"/>
    <property type="match status" value="1"/>
</dbReference>
<name>A0A4Q1K9C1_9FLAO</name>
<comment type="catalytic activity">
    <reaction evidence="1">
        <text>2-phosphoglycolate + H2O = glycolate + phosphate</text>
        <dbReference type="Rhea" id="RHEA:14369"/>
        <dbReference type="ChEBI" id="CHEBI:15377"/>
        <dbReference type="ChEBI" id="CHEBI:29805"/>
        <dbReference type="ChEBI" id="CHEBI:43474"/>
        <dbReference type="ChEBI" id="CHEBI:58033"/>
        <dbReference type="EC" id="3.1.3.18"/>
    </reaction>
</comment>
<dbReference type="OrthoDB" id="9792518at2"/>
<protein>
    <recommendedName>
        <fullName evidence="4">phosphoglycolate phosphatase</fullName>
        <ecNumber evidence="4">3.1.3.18</ecNumber>
    </recommendedName>
</protein>
<dbReference type="EMBL" id="SBKN01000003">
    <property type="protein sequence ID" value="RXR23043.1"/>
    <property type="molecule type" value="Genomic_DNA"/>
</dbReference>
<dbReference type="CDD" id="cd01427">
    <property type="entry name" value="HAD_like"/>
    <property type="match status" value="1"/>
</dbReference>
<dbReference type="InterPro" id="IPR023198">
    <property type="entry name" value="PGP-like_dom2"/>
</dbReference>
<comment type="pathway">
    <text evidence="2">Organic acid metabolism; glycolate biosynthesis; glycolate from 2-phosphoglycolate: step 1/1.</text>
</comment>